<dbReference type="Proteomes" id="UP000243401">
    <property type="component" value="Unassembled WGS sequence"/>
</dbReference>
<dbReference type="AlphaFoldDB" id="A0AAJ3P091"/>
<gene>
    <name evidence="1" type="ORF">EATG_00503</name>
</gene>
<proteinExistence type="predicted"/>
<reference evidence="1 2" key="1">
    <citation type="submission" date="2010-04" db="EMBL/GenBank/DDBJ databases">
        <title>The Genome Sequence of Escherichia coli H605.</title>
        <authorList>
            <consortium name="The Broad Institute Genome Sequencing Platform"/>
            <consortium name="The Broad Institute Genome Sequencing Center for Infectious Disease"/>
            <person name="Feldgarden M."/>
            <person name="Gordon D.M."/>
            <person name="Johnson J.R."/>
            <person name="Johnston B.D."/>
            <person name="Young S."/>
            <person name="Zeng Q."/>
            <person name="Koehrsen M."/>
            <person name="Alvarado L."/>
            <person name="Berlin A.M."/>
            <person name="Borenstein D."/>
            <person name="Chapman S.B."/>
            <person name="Chen Z."/>
            <person name="Engels R."/>
            <person name="Freedman E."/>
            <person name="Gellesch M."/>
            <person name="Goldberg J."/>
            <person name="Griggs A."/>
            <person name="Gujja S."/>
            <person name="Heilman E.R."/>
            <person name="Heiman D.I."/>
            <person name="Hepburn T.A."/>
            <person name="Howarth C."/>
            <person name="Jen D."/>
            <person name="Larson L."/>
            <person name="Mehta T."/>
            <person name="Park D."/>
            <person name="Pearson M."/>
            <person name="Richards J."/>
            <person name="Roberts A."/>
            <person name="Saif S."/>
            <person name="Shea T.D."/>
            <person name="Shenoy N."/>
            <person name="Sisk P."/>
            <person name="Stolte C."/>
            <person name="Sykes S.N."/>
            <person name="Walk T."/>
            <person name="White J."/>
            <person name="Yandava C."/>
            <person name="Haas B."/>
            <person name="Henn M.R."/>
            <person name="Nusbaum C."/>
            <person name="Birren B."/>
        </authorList>
    </citation>
    <scope>NUCLEOTIDE SEQUENCE [LARGE SCALE GENOMIC DNA]</scope>
    <source>
        <strain evidence="1 2">H605</strain>
    </source>
</reference>
<dbReference type="EMBL" id="ADJX01000002">
    <property type="protein sequence ID" value="OSL49635.1"/>
    <property type="molecule type" value="Genomic_DNA"/>
</dbReference>
<accession>A0AAJ3P091</accession>
<protein>
    <submittedName>
        <fullName evidence="1">Uncharacterized protein</fullName>
    </submittedName>
</protein>
<evidence type="ECO:0000313" key="2">
    <source>
        <dbReference type="Proteomes" id="UP000243401"/>
    </source>
</evidence>
<comment type="caution">
    <text evidence="1">The sequence shown here is derived from an EMBL/GenBank/DDBJ whole genome shotgun (WGS) entry which is preliminary data.</text>
</comment>
<evidence type="ECO:0000313" key="1">
    <source>
        <dbReference type="EMBL" id="OSL49635.1"/>
    </source>
</evidence>
<name>A0AAJ3P091_ECOLX</name>
<organism evidence="1 2">
    <name type="scientific">Escherichia coli H605</name>
    <dbReference type="NCBI Taxonomy" id="656410"/>
    <lineage>
        <taxon>Bacteria</taxon>
        <taxon>Pseudomonadati</taxon>
        <taxon>Pseudomonadota</taxon>
        <taxon>Gammaproteobacteria</taxon>
        <taxon>Enterobacterales</taxon>
        <taxon>Enterobacteriaceae</taxon>
        <taxon>Escherichia</taxon>
    </lineage>
</organism>
<sequence length="39" mass="4539">MLQNNLDSNGEIMFTHQVAVHMELNTTQFMLDELISLYP</sequence>